<dbReference type="Pfam" id="PF04398">
    <property type="entry name" value="DUF538"/>
    <property type="match status" value="1"/>
</dbReference>
<dbReference type="EMBL" id="SZYD01000016">
    <property type="protein sequence ID" value="KAD3338171.1"/>
    <property type="molecule type" value="Genomic_DNA"/>
</dbReference>
<proteinExistence type="predicted"/>
<keyword evidence="1" id="KW-0732">Signal</keyword>
<protein>
    <recommendedName>
        <fullName evidence="4">DUF538 domain-containing protein</fullName>
    </recommendedName>
</protein>
<comment type="caution">
    <text evidence="2">The sequence shown here is derived from an EMBL/GenBank/DDBJ whole genome shotgun (WGS) entry which is preliminary data.</text>
</comment>
<organism evidence="2 3">
    <name type="scientific">Mikania micrantha</name>
    <name type="common">bitter vine</name>
    <dbReference type="NCBI Taxonomy" id="192012"/>
    <lineage>
        <taxon>Eukaryota</taxon>
        <taxon>Viridiplantae</taxon>
        <taxon>Streptophyta</taxon>
        <taxon>Embryophyta</taxon>
        <taxon>Tracheophyta</taxon>
        <taxon>Spermatophyta</taxon>
        <taxon>Magnoliopsida</taxon>
        <taxon>eudicotyledons</taxon>
        <taxon>Gunneridae</taxon>
        <taxon>Pentapetalae</taxon>
        <taxon>asterids</taxon>
        <taxon>campanulids</taxon>
        <taxon>Asterales</taxon>
        <taxon>Asteraceae</taxon>
        <taxon>Asteroideae</taxon>
        <taxon>Heliantheae alliance</taxon>
        <taxon>Eupatorieae</taxon>
        <taxon>Mikania</taxon>
    </lineage>
</organism>
<gene>
    <name evidence="2" type="ORF">E3N88_33692</name>
</gene>
<dbReference type="InterPro" id="IPR036758">
    <property type="entry name" value="At5g01610-like"/>
</dbReference>
<dbReference type="Proteomes" id="UP000326396">
    <property type="component" value="Linkage Group LG6"/>
</dbReference>
<accession>A0A5N6MDC0</accession>
<dbReference type="AlphaFoldDB" id="A0A5N6MDC0"/>
<keyword evidence="3" id="KW-1185">Reference proteome</keyword>
<feature type="chain" id="PRO_5024300169" description="DUF538 domain-containing protein" evidence="1">
    <location>
        <begin position="23"/>
        <end position="164"/>
    </location>
</feature>
<dbReference type="PANTHER" id="PTHR31676:SF156">
    <property type="entry name" value="F22D16.19 PROTEIN"/>
    <property type="match status" value="1"/>
</dbReference>
<sequence>MSPVTLLSVFLLSSSLPIIISATPTTAYEALEAFDFPAGLLPVGVTGYTLDEQTGEFEVYLGQTCSYTVQGYNLKYQSTISGVISKDRLTKLKGISVKVLFFWLDIVEVSRDGDQLYLSVGILSAGFDISGFIESPQCGCGFDCNGLGSAKIEEDEEVDLRSSL</sequence>
<evidence type="ECO:0000256" key="1">
    <source>
        <dbReference type="SAM" id="SignalP"/>
    </source>
</evidence>
<feature type="signal peptide" evidence="1">
    <location>
        <begin position="1"/>
        <end position="22"/>
    </location>
</feature>
<dbReference type="OrthoDB" id="1657436at2759"/>
<name>A0A5N6MDC0_9ASTR</name>
<dbReference type="Gene3D" id="2.30.240.10">
    <property type="entry name" value="At5g01610-like"/>
    <property type="match status" value="1"/>
</dbReference>
<evidence type="ECO:0000313" key="3">
    <source>
        <dbReference type="Proteomes" id="UP000326396"/>
    </source>
</evidence>
<dbReference type="InterPro" id="IPR007493">
    <property type="entry name" value="DUF538"/>
</dbReference>
<dbReference type="PANTHER" id="PTHR31676">
    <property type="entry name" value="T31J12.3 PROTEIN-RELATED"/>
    <property type="match status" value="1"/>
</dbReference>
<evidence type="ECO:0000313" key="2">
    <source>
        <dbReference type="EMBL" id="KAD3338171.1"/>
    </source>
</evidence>
<reference evidence="2 3" key="1">
    <citation type="submission" date="2019-05" db="EMBL/GenBank/DDBJ databases">
        <title>Mikania micrantha, genome provides insights into the molecular mechanism of rapid growth.</title>
        <authorList>
            <person name="Liu B."/>
        </authorList>
    </citation>
    <scope>NUCLEOTIDE SEQUENCE [LARGE SCALE GENOMIC DNA]</scope>
    <source>
        <strain evidence="2">NLD-2019</strain>
        <tissue evidence="2">Leaf</tissue>
    </source>
</reference>
<dbReference type="SUPFAM" id="SSF141562">
    <property type="entry name" value="At5g01610-like"/>
    <property type="match status" value="1"/>
</dbReference>
<evidence type="ECO:0008006" key="4">
    <source>
        <dbReference type="Google" id="ProtNLM"/>
    </source>
</evidence>